<protein>
    <recommendedName>
        <fullName evidence="4">Photolyase/cryptochrome alpha/beta domain-containing protein</fullName>
    </recommendedName>
</protein>
<feature type="compositionally biased region" description="Low complexity" evidence="3">
    <location>
        <begin position="1"/>
        <end position="13"/>
    </location>
</feature>
<organism evidence="5">
    <name type="scientific">Dunaliella tertiolecta</name>
    <name type="common">Green alga</name>
    <dbReference type="NCBI Taxonomy" id="3047"/>
    <lineage>
        <taxon>Eukaryota</taxon>
        <taxon>Viridiplantae</taxon>
        <taxon>Chlorophyta</taxon>
        <taxon>core chlorophytes</taxon>
        <taxon>Chlorophyceae</taxon>
        <taxon>CS clade</taxon>
        <taxon>Chlamydomonadales</taxon>
        <taxon>Dunaliellaceae</taxon>
        <taxon>Dunaliella</taxon>
    </lineage>
</organism>
<feature type="binding site" evidence="2">
    <location>
        <begin position="501"/>
        <end position="508"/>
    </location>
    <ligand>
        <name>FAD</name>
        <dbReference type="ChEBI" id="CHEBI:57692"/>
    </ligand>
</feature>
<dbReference type="GO" id="GO:0003904">
    <property type="term" value="F:deoxyribodipyrimidine photo-lyase activity"/>
    <property type="evidence" value="ECO:0007669"/>
    <property type="project" value="TreeGrafter"/>
</dbReference>
<dbReference type="PANTHER" id="PTHR11455">
    <property type="entry name" value="CRYPTOCHROME"/>
    <property type="match status" value="1"/>
</dbReference>
<reference evidence="5" key="1">
    <citation type="submission" date="2021-01" db="EMBL/GenBank/DDBJ databases">
        <authorList>
            <person name="Corre E."/>
            <person name="Pelletier E."/>
            <person name="Niang G."/>
            <person name="Scheremetjew M."/>
            <person name="Finn R."/>
            <person name="Kale V."/>
            <person name="Holt S."/>
            <person name="Cochrane G."/>
            <person name="Meng A."/>
            <person name="Brown T."/>
            <person name="Cohen L."/>
        </authorList>
    </citation>
    <scope>NUCLEOTIDE SEQUENCE</scope>
    <source>
        <strain evidence="5">CCMP1320</strain>
    </source>
</reference>
<evidence type="ECO:0000259" key="4">
    <source>
        <dbReference type="PROSITE" id="PS51645"/>
    </source>
</evidence>
<dbReference type="InterPro" id="IPR036155">
    <property type="entry name" value="Crypto/Photolyase_N_sf"/>
</dbReference>
<dbReference type="InterPro" id="IPR014729">
    <property type="entry name" value="Rossmann-like_a/b/a_fold"/>
</dbReference>
<dbReference type="Gene3D" id="3.40.50.620">
    <property type="entry name" value="HUPs"/>
    <property type="match status" value="1"/>
</dbReference>
<dbReference type="Pfam" id="PF00875">
    <property type="entry name" value="DNA_photolyase"/>
    <property type="match status" value="1"/>
</dbReference>
<sequence length="518" mass="54995">MEAPHSAAPQHPISAPPPPLASITVARQGHPPRLPNRQHATSRNRPPPTSSRNLPSNQGRSPASPPVPQSRTAPRAGSSRQGYVASSIAAGTVTAAAVHQPPMLMSLVQRIPGLLLRVLRGKAANGPQAVVTRASIAGAGLLLGLSMLAKLPKRANAADDGHGRRVGPLQAGIVWMRSDLRVSDHEALSVAAMECSSLVPLYCFDPAEYGKDGSSFERTGPGRARFIIESVVALRQELQALGSDLIVRIGRPQDVLPRLAAQVGAQAVYCHSDVALESHQAEKEVHEALQQVGVQLKTFWGGSTLFHADDLPFARTAVPTNYAHFSQALAQVPVRMPTPTPTLLQAMPAGCRISPGDVPTLTQLGLTKEAELTPCSALLGPGRLRGGEGEALKHLRAFILDVKAAAVRQHEQLQNAAGAAQKELPGCGPRGADLQGMCVGPTFSCKISPWLALGCISPRTVYHEMLQQLGTLGSFGSSSEEGCAQTGQGQRALGSNWLMFELLWRDFFRLKSLPLQFG</sequence>
<dbReference type="PROSITE" id="PS51645">
    <property type="entry name" value="PHR_CRY_ALPHA_BETA"/>
    <property type="match status" value="1"/>
</dbReference>
<evidence type="ECO:0000256" key="3">
    <source>
        <dbReference type="SAM" id="MobiDB-lite"/>
    </source>
</evidence>
<proteinExistence type="inferred from homology"/>
<dbReference type="EMBL" id="HBIP01034009">
    <property type="protein sequence ID" value="CAE0505670.1"/>
    <property type="molecule type" value="Transcribed_RNA"/>
</dbReference>
<accession>A0A7S3R871</accession>
<dbReference type="PANTHER" id="PTHR11455:SF2">
    <property type="entry name" value="BLUE-LIGHT PHOTORECEPTOR PHR2"/>
    <property type="match status" value="1"/>
</dbReference>
<dbReference type="GO" id="GO:0003677">
    <property type="term" value="F:DNA binding"/>
    <property type="evidence" value="ECO:0007669"/>
    <property type="project" value="TreeGrafter"/>
</dbReference>
<keyword evidence="2" id="KW-0274">FAD</keyword>
<comment type="similarity">
    <text evidence="1">Belongs to the DNA photolyase class-1 family.</text>
</comment>
<comment type="cofactor">
    <cofactor evidence="2">
        <name>FAD</name>
        <dbReference type="ChEBI" id="CHEBI:57692"/>
    </cofactor>
    <text evidence="2">Binds 1 FAD per subunit.</text>
</comment>
<evidence type="ECO:0000313" key="5">
    <source>
        <dbReference type="EMBL" id="CAE0505670.1"/>
    </source>
</evidence>
<feature type="compositionally biased region" description="Polar residues" evidence="3">
    <location>
        <begin position="38"/>
        <end position="61"/>
    </location>
</feature>
<feature type="binding site" evidence="2">
    <location>
        <begin position="444"/>
        <end position="448"/>
    </location>
    <ligand>
        <name>FAD</name>
        <dbReference type="ChEBI" id="CHEBI:57692"/>
    </ligand>
</feature>
<keyword evidence="2" id="KW-0285">Flavoprotein</keyword>
<dbReference type="InterPro" id="IPR006050">
    <property type="entry name" value="DNA_photolyase_N"/>
</dbReference>
<dbReference type="SUPFAM" id="SSF48173">
    <property type="entry name" value="Cryptochrome/photolyase FAD-binding domain"/>
    <property type="match status" value="1"/>
</dbReference>
<evidence type="ECO:0000256" key="1">
    <source>
        <dbReference type="ARBA" id="ARBA00005862"/>
    </source>
</evidence>
<gene>
    <name evidence="5" type="ORF">DTER00134_LOCUS20743</name>
</gene>
<name>A0A7S3R871_DUNTE</name>
<dbReference type="Gene3D" id="1.25.40.80">
    <property type="match status" value="1"/>
</dbReference>
<dbReference type="GO" id="GO:0000719">
    <property type="term" value="P:photoreactive repair"/>
    <property type="evidence" value="ECO:0007669"/>
    <property type="project" value="TreeGrafter"/>
</dbReference>
<feature type="domain" description="Photolyase/cryptochrome alpha/beta" evidence="4">
    <location>
        <begin position="170"/>
        <end position="304"/>
    </location>
</feature>
<dbReference type="GO" id="GO:0071949">
    <property type="term" value="F:FAD binding"/>
    <property type="evidence" value="ECO:0007669"/>
    <property type="project" value="TreeGrafter"/>
</dbReference>
<dbReference type="InterPro" id="IPR002081">
    <property type="entry name" value="Cryptochrome/DNA_photolyase_1"/>
</dbReference>
<feature type="region of interest" description="Disordered" evidence="3">
    <location>
        <begin position="1"/>
        <end position="81"/>
    </location>
</feature>
<dbReference type="InterPro" id="IPR036134">
    <property type="entry name" value="Crypto/Photolyase_FAD-like_sf"/>
</dbReference>
<dbReference type="AlphaFoldDB" id="A0A7S3R871"/>
<evidence type="ECO:0000256" key="2">
    <source>
        <dbReference type="PIRSR" id="PIRSR602081-1"/>
    </source>
</evidence>
<dbReference type="SUPFAM" id="SSF52425">
    <property type="entry name" value="Cryptochrome/photolyase, N-terminal domain"/>
    <property type="match status" value="1"/>
</dbReference>